<dbReference type="AlphaFoldDB" id="R4YWK6"/>
<dbReference type="STRING" id="1229780.BN381_110001"/>
<sequence length="48" mass="5145">MVEDRPVVQVRDDPGWGVLLDGQLRVVVCGDGTPAGVDSQRRRASQPG</sequence>
<dbReference type="EMBL" id="CANL01000003">
    <property type="protein sequence ID" value="CCM62335.1"/>
    <property type="molecule type" value="Genomic_DNA"/>
</dbReference>
<name>R4YWK6_9ACTN</name>
<proteinExistence type="predicted"/>
<gene>
    <name evidence="1" type="ORF">BN381_110001</name>
</gene>
<keyword evidence="2" id="KW-1185">Reference proteome</keyword>
<dbReference type="Proteomes" id="UP000018291">
    <property type="component" value="Unassembled WGS sequence"/>
</dbReference>
<comment type="caution">
    <text evidence="1">The sequence shown here is derived from an EMBL/GenBank/DDBJ whole genome shotgun (WGS) entry which is preliminary data.</text>
</comment>
<protein>
    <submittedName>
        <fullName evidence="1">Uncharacterized protein</fullName>
    </submittedName>
</protein>
<organism evidence="1 2">
    <name type="scientific">Candidatus Neomicrothrix parvicella RN1</name>
    <dbReference type="NCBI Taxonomy" id="1229780"/>
    <lineage>
        <taxon>Bacteria</taxon>
        <taxon>Bacillati</taxon>
        <taxon>Actinomycetota</taxon>
        <taxon>Acidimicrobiia</taxon>
        <taxon>Acidimicrobiales</taxon>
        <taxon>Microthrixaceae</taxon>
        <taxon>Candidatus Neomicrothrix</taxon>
    </lineage>
</organism>
<accession>R4YWK6</accession>
<reference evidence="1 2" key="1">
    <citation type="journal article" date="2013" name="ISME J.">
        <title>Metabolic model for the filamentous 'Candidatus Microthrix parvicella' based on genomic and metagenomic analyses.</title>
        <authorList>
            <person name="Jon McIlroy S."/>
            <person name="Kristiansen R."/>
            <person name="Albertsen M."/>
            <person name="Michael Karst S."/>
            <person name="Rossetti S."/>
            <person name="Lund Nielsen J."/>
            <person name="Tandoi V."/>
            <person name="James Seviour R."/>
            <person name="Nielsen P.H."/>
        </authorList>
    </citation>
    <scope>NUCLEOTIDE SEQUENCE [LARGE SCALE GENOMIC DNA]</scope>
    <source>
        <strain evidence="1 2">RN1</strain>
    </source>
</reference>
<dbReference type="HOGENOM" id="CLU_3150710_0_0_11"/>
<evidence type="ECO:0000313" key="1">
    <source>
        <dbReference type="EMBL" id="CCM62335.1"/>
    </source>
</evidence>
<evidence type="ECO:0000313" key="2">
    <source>
        <dbReference type="Proteomes" id="UP000018291"/>
    </source>
</evidence>